<feature type="region of interest" description="Disordered" evidence="12">
    <location>
        <begin position="234"/>
        <end position="289"/>
    </location>
</feature>
<evidence type="ECO:0000256" key="1">
    <source>
        <dbReference type="ARBA" id="ARBA00000900"/>
    </source>
</evidence>
<dbReference type="SUPFAM" id="SSF57850">
    <property type="entry name" value="RING/U-box"/>
    <property type="match status" value="1"/>
</dbReference>
<evidence type="ECO:0000259" key="13">
    <source>
        <dbReference type="PROSITE" id="PS50089"/>
    </source>
</evidence>
<feature type="compositionally biased region" description="Low complexity" evidence="12">
    <location>
        <begin position="84"/>
        <end position="103"/>
    </location>
</feature>
<dbReference type="Proteomes" id="UP001059596">
    <property type="component" value="Unassembled WGS sequence"/>
</dbReference>
<keyword evidence="5" id="KW-0879">Wnt signaling pathway</keyword>
<evidence type="ECO:0000256" key="3">
    <source>
        <dbReference type="ARBA" id="ARBA00022490"/>
    </source>
</evidence>
<dbReference type="SMART" id="SM00678">
    <property type="entry name" value="WWE"/>
    <property type="match status" value="2"/>
</dbReference>
<feature type="domain" description="WWE" evidence="14">
    <location>
        <begin position="350"/>
        <end position="434"/>
    </location>
</feature>
<gene>
    <name evidence="15" type="ORF">M5D96_005282</name>
</gene>
<dbReference type="InterPro" id="IPR033509">
    <property type="entry name" value="RNF146"/>
</dbReference>
<comment type="subcellular location">
    <subcellularLocation>
        <location evidence="2 11">Cytoplasm</location>
        <location evidence="2 11">Cytosol</location>
    </subcellularLocation>
</comment>
<organism evidence="15 16">
    <name type="scientific">Drosophila gunungcola</name>
    <name type="common">fruit fly</name>
    <dbReference type="NCBI Taxonomy" id="103775"/>
    <lineage>
        <taxon>Eukaryota</taxon>
        <taxon>Metazoa</taxon>
        <taxon>Ecdysozoa</taxon>
        <taxon>Arthropoda</taxon>
        <taxon>Hexapoda</taxon>
        <taxon>Insecta</taxon>
        <taxon>Pterygota</taxon>
        <taxon>Neoptera</taxon>
        <taxon>Endopterygota</taxon>
        <taxon>Diptera</taxon>
        <taxon>Brachycera</taxon>
        <taxon>Muscomorpha</taxon>
        <taxon>Ephydroidea</taxon>
        <taxon>Drosophilidae</taxon>
        <taxon>Drosophila</taxon>
        <taxon>Sophophora</taxon>
    </lineage>
</organism>
<feature type="compositionally biased region" description="Low complexity" evidence="12">
    <location>
        <begin position="517"/>
        <end position="526"/>
    </location>
</feature>
<dbReference type="InterPro" id="IPR013083">
    <property type="entry name" value="Znf_RING/FYVE/PHD"/>
</dbReference>
<feature type="compositionally biased region" description="Acidic residues" evidence="12">
    <location>
        <begin position="594"/>
        <end position="606"/>
    </location>
</feature>
<comment type="PTM">
    <text evidence="11">Ubiquitinated; autoubiquitinated.</text>
</comment>
<feature type="region of interest" description="Disordered" evidence="12">
    <location>
        <begin position="68"/>
        <end position="103"/>
    </location>
</feature>
<feature type="compositionally biased region" description="Low complexity" evidence="12">
    <location>
        <begin position="541"/>
        <end position="550"/>
    </location>
</feature>
<dbReference type="InterPro" id="IPR018123">
    <property type="entry name" value="WWE-dom_subgr"/>
</dbReference>
<comment type="pathway">
    <text evidence="11">Protein modification; protein ubiquitination.</text>
</comment>
<dbReference type="GO" id="GO:0005634">
    <property type="term" value="C:nucleus"/>
    <property type="evidence" value="ECO:0007669"/>
    <property type="project" value="TreeGrafter"/>
</dbReference>
<feature type="region of interest" description="Disordered" evidence="12">
    <location>
        <begin position="513"/>
        <end position="552"/>
    </location>
</feature>
<keyword evidence="16" id="KW-1185">Reference proteome</keyword>
<accession>A0A9Q0BR11</accession>
<dbReference type="GO" id="GO:0005829">
    <property type="term" value="C:cytosol"/>
    <property type="evidence" value="ECO:0007669"/>
    <property type="project" value="UniProtKB-SubCell"/>
</dbReference>
<dbReference type="FunFam" id="3.30.40.10:FF:000204">
    <property type="entry name" value="E3 ubiquitin-protein ligase RNF146"/>
    <property type="match status" value="1"/>
</dbReference>
<feature type="compositionally biased region" description="Low complexity" evidence="12">
    <location>
        <begin position="68"/>
        <end position="77"/>
    </location>
</feature>
<comment type="caution">
    <text evidence="15">The sequence shown here is derived from an EMBL/GenBank/DDBJ whole genome shotgun (WGS) entry which is preliminary data.</text>
</comment>
<dbReference type="EMBL" id="JAMKOV010000003">
    <property type="protein sequence ID" value="KAI8041031.1"/>
    <property type="molecule type" value="Genomic_DNA"/>
</dbReference>
<proteinExistence type="predicted"/>
<keyword evidence="9 11" id="KW-0862">Zinc</keyword>
<dbReference type="AlphaFoldDB" id="A0A9Q0BR11"/>
<evidence type="ECO:0000256" key="11">
    <source>
        <dbReference type="RuleBase" id="RU367115"/>
    </source>
</evidence>
<dbReference type="GO" id="GO:0061630">
    <property type="term" value="F:ubiquitin protein ligase activity"/>
    <property type="evidence" value="ECO:0007669"/>
    <property type="project" value="UniProtKB-UniRule"/>
</dbReference>
<dbReference type="SUPFAM" id="SSF117839">
    <property type="entry name" value="WWE domain"/>
    <property type="match status" value="3"/>
</dbReference>
<evidence type="ECO:0000256" key="4">
    <source>
        <dbReference type="ARBA" id="ARBA00022679"/>
    </source>
</evidence>
<dbReference type="PROSITE" id="PS00518">
    <property type="entry name" value="ZF_RING_1"/>
    <property type="match status" value="1"/>
</dbReference>
<evidence type="ECO:0000256" key="7">
    <source>
        <dbReference type="ARBA" id="ARBA00022771"/>
    </source>
</evidence>
<evidence type="ECO:0000256" key="8">
    <source>
        <dbReference type="ARBA" id="ARBA00022786"/>
    </source>
</evidence>
<dbReference type="PROSITE" id="PS50089">
    <property type="entry name" value="ZF_RING_2"/>
    <property type="match status" value="1"/>
</dbReference>
<keyword evidence="3 11" id="KW-0963">Cytoplasm</keyword>
<dbReference type="InterPro" id="IPR017907">
    <property type="entry name" value="Znf_RING_CS"/>
</dbReference>
<dbReference type="InterPro" id="IPR001841">
    <property type="entry name" value="Znf_RING"/>
</dbReference>
<dbReference type="GO" id="GO:0051865">
    <property type="term" value="P:protein autoubiquitination"/>
    <property type="evidence" value="ECO:0007669"/>
    <property type="project" value="UniProtKB-UniRule"/>
</dbReference>
<keyword evidence="4 11" id="KW-0808">Transferase</keyword>
<dbReference type="Gene3D" id="3.30.720.50">
    <property type="match status" value="2"/>
</dbReference>
<evidence type="ECO:0000256" key="6">
    <source>
        <dbReference type="ARBA" id="ARBA00022723"/>
    </source>
</evidence>
<protein>
    <recommendedName>
        <fullName evidence="11">E3 ubiquitin-protein ligase</fullName>
        <ecNumber evidence="11">2.3.2.27</ecNumber>
    </recommendedName>
</protein>
<feature type="region of interest" description="Disordered" evidence="12">
    <location>
        <begin position="1"/>
        <end position="35"/>
    </location>
</feature>
<dbReference type="GO" id="GO:0016055">
    <property type="term" value="P:Wnt signaling pathway"/>
    <property type="evidence" value="ECO:0007669"/>
    <property type="project" value="UniProtKB-KW"/>
</dbReference>
<dbReference type="GO" id="GO:0072572">
    <property type="term" value="F:poly-ADP-D-ribose binding"/>
    <property type="evidence" value="ECO:0007669"/>
    <property type="project" value="UniProtKB-UniRule"/>
</dbReference>
<comment type="domain">
    <text evidence="11">The WWE domain mediates non-covalent poly(ADP-ribose)-binding.</text>
</comment>
<dbReference type="GO" id="GO:0006511">
    <property type="term" value="P:ubiquitin-dependent protein catabolic process"/>
    <property type="evidence" value="ECO:0007669"/>
    <property type="project" value="UniProtKB-UniRule"/>
</dbReference>
<dbReference type="InterPro" id="IPR004170">
    <property type="entry name" value="WWE_dom"/>
</dbReference>
<dbReference type="InterPro" id="IPR044110">
    <property type="entry name" value="RING-HC_RNF146"/>
</dbReference>
<evidence type="ECO:0000256" key="5">
    <source>
        <dbReference type="ARBA" id="ARBA00022687"/>
    </source>
</evidence>
<dbReference type="Pfam" id="PF13920">
    <property type="entry name" value="zf-C3HC4_3"/>
    <property type="match status" value="1"/>
</dbReference>
<dbReference type="InterPro" id="IPR037197">
    <property type="entry name" value="WWE_dom_sf"/>
</dbReference>
<dbReference type="Pfam" id="PF02825">
    <property type="entry name" value="WWE"/>
    <property type="match status" value="2"/>
</dbReference>
<evidence type="ECO:0000256" key="9">
    <source>
        <dbReference type="ARBA" id="ARBA00022833"/>
    </source>
</evidence>
<evidence type="ECO:0000256" key="2">
    <source>
        <dbReference type="ARBA" id="ARBA00004514"/>
    </source>
</evidence>
<feature type="domain" description="RING-type" evidence="13">
    <location>
        <begin position="130"/>
        <end position="168"/>
    </location>
</feature>
<dbReference type="EC" id="2.3.2.27" evidence="11"/>
<evidence type="ECO:0000256" key="12">
    <source>
        <dbReference type="SAM" id="MobiDB-lite"/>
    </source>
</evidence>
<feature type="compositionally biased region" description="Polar residues" evidence="12">
    <location>
        <begin position="1"/>
        <end position="13"/>
    </location>
</feature>
<keyword evidence="6 11" id="KW-0479">Metal-binding</keyword>
<comment type="function">
    <text evidence="11">E3 ubiquitin-protein ligase that specifically binds poly-ADP-ribosylated proteins and mediates their ubiquitination and subsequent degradation.</text>
</comment>
<feature type="region of interest" description="Disordered" evidence="12">
    <location>
        <begin position="592"/>
        <end position="632"/>
    </location>
</feature>
<dbReference type="PROSITE" id="PS50918">
    <property type="entry name" value="WWE"/>
    <property type="match status" value="1"/>
</dbReference>
<dbReference type="PANTHER" id="PTHR13417">
    <property type="entry name" value="E3 UBIQUITIN-PROTEIN LIGASE RNF146"/>
    <property type="match status" value="1"/>
</dbReference>
<keyword evidence="8 11" id="KW-0833">Ubl conjugation pathway</keyword>
<keyword evidence="7 10" id="KW-0863">Zinc-finger</keyword>
<dbReference type="SMART" id="SM00184">
    <property type="entry name" value="RING"/>
    <property type="match status" value="1"/>
</dbReference>
<evidence type="ECO:0000313" key="15">
    <source>
        <dbReference type="EMBL" id="KAI8041031.1"/>
    </source>
</evidence>
<comment type="catalytic activity">
    <reaction evidence="1 11">
        <text>S-ubiquitinyl-[E2 ubiquitin-conjugating enzyme]-L-cysteine + [acceptor protein]-L-lysine = [E2 ubiquitin-conjugating enzyme]-L-cysteine + N(6)-ubiquitinyl-[acceptor protein]-L-lysine.</text>
        <dbReference type="EC" id="2.3.2.27"/>
    </reaction>
</comment>
<reference evidence="15" key="1">
    <citation type="journal article" date="2023" name="Genome Biol. Evol.">
        <title>Long-read-based Genome Assembly of Drosophila gunungcola Reveals Fewer Chemosensory Genes in Flower-breeding Species.</title>
        <authorList>
            <person name="Negi A."/>
            <person name="Liao B.Y."/>
            <person name="Yeh S.D."/>
        </authorList>
    </citation>
    <scope>NUCLEOTIDE SEQUENCE</scope>
    <source>
        <strain evidence="15">Sukarami</strain>
    </source>
</reference>
<evidence type="ECO:0000256" key="10">
    <source>
        <dbReference type="PROSITE-ProRule" id="PRU00175"/>
    </source>
</evidence>
<sequence length="632" mass="68767">MSQQRATDQNMATSSSSNSNNNNNQSDVITLDDDDEDGEVIFVGHVRPTGSTIDLCLTPSTSAAAAAAARSGSSSGTADDDPGSRATASASNPLSPASSPADAAKSVTVDAGTTISVGDPLAAAAAALECPICLQTCIHPARLPCGHIFCFLCVKGVAYKNPRCAMCRREIPVEFLDHPQLVNGIEDICTTRATEDGYQWYYEGRNGGWWAYDSRTNGDIEIAYADFEKHKAAKPPQSALATPLDSIPDSDSGAMPPNPALAPQNQEDPTVPMDLSATAKPDPEACEDQPFGDPCTPDMFDNDTIEFADGEDEDMYDDYDEDEEVWMSTDSEDDYCNPEIGPHPGRLHLQICGSTYVIDFLQMKQYPRSNPERRRNIQRWWQYDDRTSQDIEEAFKKGDKSCTILVAGYVYIVDLEQLVQQRQNEPTRCRRVKRDLATIPKKGVAGLRIEGNQVTSDTVFSRPTSTTNPTTVSAAASSFMSTIAATDAAIRIASDIIGSTLAHADELTRGLAASNISDDPSSSSSSGEQTNSTNPQDAGRSPASSPASSSMQDLITRDLRNTQQVIAHNQHTIDLFEQALNDFQALTMRNYVDSSDEEEQDDQDQEQELREREHEQLEAGEQPQSGDNHQGF</sequence>
<dbReference type="PANTHER" id="PTHR13417:SF2">
    <property type="entry name" value="E3 UBIQUITIN-PROTEIN LIGASE RNF146"/>
    <property type="match status" value="1"/>
</dbReference>
<feature type="compositionally biased region" description="Polar residues" evidence="12">
    <location>
        <begin position="622"/>
        <end position="632"/>
    </location>
</feature>
<feature type="compositionally biased region" description="Basic and acidic residues" evidence="12">
    <location>
        <begin position="607"/>
        <end position="617"/>
    </location>
</feature>
<name>A0A9Q0BR11_9MUSC</name>
<dbReference type="CDD" id="cd16546">
    <property type="entry name" value="RING-HC_RNF146"/>
    <property type="match status" value="1"/>
</dbReference>
<dbReference type="Gene3D" id="3.30.40.10">
    <property type="entry name" value="Zinc/RING finger domain, C3HC4 (zinc finger)"/>
    <property type="match status" value="1"/>
</dbReference>
<feature type="compositionally biased region" description="Low complexity" evidence="12">
    <location>
        <begin position="14"/>
        <end position="26"/>
    </location>
</feature>
<feature type="compositionally biased region" description="Polar residues" evidence="12">
    <location>
        <begin position="527"/>
        <end position="536"/>
    </location>
</feature>
<dbReference type="GO" id="GO:0008270">
    <property type="term" value="F:zinc ion binding"/>
    <property type="evidence" value="ECO:0007669"/>
    <property type="project" value="UniProtKB-UniRule"/>
</dbReference>
<evidence type="ECO:0000313" key="16">
    <source>
        <dbReference type="Proteomes" id="UP001059596"/>
    </source>
</evidence>
<evidence type="ECO:0000259" key="14">
    <source>
        <dbReference type="PROSITE" id="PS50918"/>
    </source>
</evidence>